<sequence length="309" mass="34424">MRVLLLLLIFYIVSCTGLKRSSDAKYDELLSRSKFFPLAAAAYSDNPEKCVENKFNNATVIKTYGVPCGSGANDQDTCFGFLAILREEQAIALGFRGSMSKEQIIREGVDTLFKPGVPAFGNAKISFYFSTAFNAVWNGGGMKADFSRAAEQFSNYSIWVTGHSLGGAMASICAAQIAFDLPKEAHRILLYTYGQPRVGNRNYADFVDRNIPVAYRVVHYRDVVANVPLIDMSRFWHHKMAVVYNQSMNIGSGYGECDGSDIQCTVKYFTVQNSVDDHVFYYGVRVSDYGINGCRLTQRVGIDLRPLEQ</sequence>
<dbReference type="eggNOG" id="KOG4569">
    <property type="taxonomic scope" value="Eukaryota"/>
</dbReference>
<organism evidence="5 7">
    <name type="scientific">Bursaphelenchus xylophilus</name>
    <name type="common">Pinewood nematode worm</name>
    <name type="synonym">Aphelenchoides xylophilus</name>
    <dbReference type="NCBI Taxonomy" id="6326"/>
    <lineage>
        <taxon>Eukaryota</taxon>
        <taxon>Metazoa</taxon>
        <taxon>Ecdysozoa</taxon>
        <taxon>Nematoda</taxon>
        <taxon>Chromadorea</taxon>
        <taxon>Rhabditida</taxon>
        <taxon>Tylenchina</taxon>
        <taxon>Tylenchomorpha</taxon>
        <taxon>Aphelenchoidea</taxon>
        <taxon>Aphelenchoididae</taxon>
        <taxon>Bursaphelenchus</taxon>
    </lineage>
</organism>
<proteinExistence type="predicted"/>
<dbReference type="Gene3D" id="3.40.50.1820">
    <property type="entry name" value="alpha/beta hydrolase"/>
    <property type="match status" value="1"/>
</dbReference>
<feature type="domain" description="Fungal lipase-type" evidence="2">
    <location>
        <begin position="93"/>
        <end position="231"/>
    </location>
</feature>
<keyword evidence="6" id="KW-1185">Reference proteome</keyword>
<dbReference type="GO" id="GO:0006629">
    <property type="term" value="P:lipid metabolic process"/>
    <property type="evidence" value="ECO:0007669"/>
    <property type="project" value="InterPro"/>
</dbReference>
<feature type="signal peptide" evidence="1">
    <location>
        <begin position="1"/>
        <end position="15"/>
    </location>
</feature>
<dbReference type="EMBL" id="CAJFDI010000001">
    <property type="protein sequence ID" value="CAD5208090.1"/>
    <property type="molecule type" value="Genomic_DNA"/>
</dbReference>
<protein>
    <submittedName>
        <fullName evidence="3">(pine wood nematode) hypothetical protein</fullName>
    </submittedName>
    <submittedName>
        <fullName evidence="7">Lipase_3 domain-containing protein</fullName>
    </submittedName>
</protein>
<dbReference type="InterPro" id="IPR002921">
    <property type="entry name" value="Fungal_lipase-type"/>
</dbReference>
<gene>
    <name evidence="3" type="ORF">BXYJ_LOCUS326</name>
</gene>
<dbReference type="Proteomes" id="UP000659654">
    <property type="component" value="Unassembled WGS sequence"/>
</dbReference>
<dbReference type="Proteomes" id="UP000095284">
    <property type="component" value="Unplaced"/>
</dbReference>
<evidence type="ECO:0000259" key="2">
    <source>
        <dbReference type="Pfam" id="PF01764"/>
    </source>
</evidence>
<reference evidence="4" key="2">
    <citation type="submission" date="2020-08" db="EMBL/GenBank/DDBJ databases">
        <authorList>
            <person name="Kikuchi T."/>
        </authorList>
    </citation>
    <scope>NUCLEOTIDE SEQUENCE</scope>
    <source>
        <strain evidence="3">Ka4C1</strain>
    </source>
</reference>
<dbReference type="CDD" id="cd00519">
    <property type="entry name" value="Lipase_3"/>
    <property type="match status" value="1"/>
</dbReference>
<feature type="chain" id="PRO_5035359651" evidence="1">
    <location>
        <begin position="16"/>
        <end position="309"/>
    </location>
</feature>
<name>A0A1I7S1A1_BURXY</name>
<dbReference type="WBParaSite" id="BXY_0677600.1">
    <property type="protein sequence ID" value="BXY_0677600.1"/>
    <property type="gene ID" value="BXY_0677600"/>
</dbReference>
<dbReference type="AlphaFoldDB" id="A0A1I7S1A1"/>
<dbReference type="SMR" id="A0A1I7S1A1"/>
<keyword evidence="1" id="KW-0732">Signal</keyword>
<dbReference type="OrthoDB" id="5866690at2759"/>
<reference evidence="7" key="1">
    <citation type="submission" date="2016-11" db="UniProtKB">
        <authorList>
            <consortium name="WormBaseParasite"/>
        </authorList>
    </citation>
    <scope>IDENTIFICATION</scope>
</reference>
<dbReference type="Pfam" id="PF01764">
    <property type="entry name" value="Lipase_3"/>
    <property type="match status" value="1"/>
</dbReference>
<accession>A0A1I7S1A1</accession>
<dbReference type="PANTHER" id="PTHR45908">
    <property type="entry name" value="PROTEIN CBG11750-RELATED"/>
    <property type="match status" value="1"/>
</dbReference>
<evidence type="ECO:0000313" key="5">
    <source>
        <dbReference type="Proteomes" id="UP000095284"/>
    </source>
</evidence>
<dbReference type="InterPro" id="IPR029058">
    <property type="entry name" value="AB_hydrolase_fold"/>
</dbReference>
<dbReference type="Proteomes" id="UP000582659">
    <property type="component" value="Unassembled WGS sequence"/>
</dbReference>
<dbReference type="EMBL" id="CAJFCV020000001">
    <property type="protein sequence ID" value="CAG9080176.1"/>
    <property type="molecule type" value="Genomic_DNA"/>
</dbReference>
<evidence type="ECO:0000313" key="6">
    <source>
        <dbReference type="Proteomes" id="UP000659654"/>
    </source>
</evidence>
<evidence type="ECO:0000313" key="4">
    <source>
        <dbReference type="EMBL" id="CAG9080176.1"/>
    </source>
</evidence>
<dbReference type="SUPFAM" id="SSF53474">
    <property type="entry name" value="alpha/beta-Hydrolases"/>
    <property type="match status" value="1"/>
</dbReference>
<evidence type="ECO:0000313" key="3">
    <source>
        <dbReference type="EMBL" id="CAD5208090.1"/>
    </source>
</evidence>
<evidence type="ECO:0000313" key="7">
    <source>
        <dbReference type="WBParaSite" id="BXY_0677600.1"/>
    </source>
</evidence>
<evidence type="ECO:0000256" key="1">
    <source>
        <dbReference type="SAM" id="SignalP"/>
    </source>
</evidence>